<dbReference type="EMBL" id="JACEFO010001993">
    <property type="protein sequence ID" value="KAF8690080.1"/>
    <property type="molecule type" value="Genomic_DNA"/>
</dbReference>
<dbReference type="OrthoDB" id="678992at2759"/>
<dbReference type="InterPro" id="IPR038408">
    <property type="entry name" value="GNK2_sf"/>
</dbReference>
<proteinExistence type="predicted"/>
<dbReference type="PROSITE" id="PS51473">
    <property type="entry name" value="GNK2"/>
    <property type="match status" value="2"/>
</dbReference>
<organism evidence="4 5">
    <name type="scientific">Digitaria exilis</name>
    <dbReference type="NCBI Taxonomy" id="1010633"/>
    <lineage>
        <taxon>Eukaryota</taxon>
        <taxon>Viridiplantae</taxon>
        <taxon>Streptophyta</taxon>
        <taxon>Embryophyta</taxon>
        <taxon>Tracheophyta</taxon>
        <taxon>Spermatophyta</taxon>
        <taxon>Magnoliopsida</taxon>
        <taxon>Liliopsida</taxon>
        <taxon>Poales</taxon>
        <taxon>Poaceae</taxon>
        <taxon>PACMAD clade</taxon>
        <taxon>Panicoideae</taxon>
        <taxon>Panicodae</taxon>
        <taxon>Paniceae</taxon>
        <taxon>Anthephorinae</taxon>
        <taxon>Digitaria</taxon>
    </lineage>
</organism>
<reference evidence="4" key="1">
    <citation type="submission" date="2020-07" db="EMBL/GenBank/DDBJ databases">
        <title>Genome sequence and genetic diversity analysis of an under-domesticated orphan crop, white fonio (Digitaria exilis).</title>
        <authorList>
            <person name="Bennetzen J.L."/>
            <person name="Chen S."/>
            <person name="Ma X."/>
            <person name="Wang X."/>
            <person name="Yssel A.E.J."/>
            <person name="Chaluvadi S.R."/>
            <person name="Johnson M."/>
            <person name="Gangashetty P."/>
            <person name="Hamidou F."/>
            <person name="Sanogo M.D."/>
            <person name="Zwaenepoel A."/>
            <person name="Wallace J."/>
            <person name="Van De Peer Y."/>
            <person name="Van Deynze A."/>
        </authorList>
    </citation>
    <scope>NUCLEOTIDE SEQUENCE</scope>
    <source>
        <tissue evidence="4">Leaves</tissue>
    </source>
</reference>
<dbReference type="InterPro" id="IPR002902">
    <property type="entry name" value="GNK2"/>
</dbReference>
<comment type="caution">
    <text evidence="4">The sequence shown here is derived from an EMBL/GenBank/DDBJ whole genome shotgun (WGS) entry which is preliminary data.</text>
</comment>
<dbReference type="Gene3D" id="3.30.430.20">
    <property type="entry name" value="Gnk2 domain, C-X8-C-X2-C motif"/>
    <property type="match status" value="2"/>
</dbReference>
<dbReference type="PANTHER" id="PTHR32099">
    <property type="entry name" value="CYSTEINE-RICH REPEAT SECRETORY PROTEIN"/>
    <property type="match status" value="1"/>
</dbReference>
<evidence type="ECO:0000313" key="5">
    <source>
        <dbReference type="Proteomes" id="UP000636709"/>
    </source>
</evidence>
<evidence type="ECO:0000256" key="2">
    <source>
        <dbReference type="ARBA" id="ARBA00022737"/>
    </source>
</evidence>
<name>A0A835B7K1_9POAL</name>
<evidence type="ECO:0000259" key="3">
    <source>
        <dbReference type="PROSITE" id="PS51473"/>
    </source>
</evidence>
<dbReference type="Pfam" id="PF01657">
    <property type="entry name" value="Stress-antifung"/>
    <property type="match status" value="2"/>
</dbReference>
<accession>A0A835B7K1</accession>
<gene>
    <name evidence="4" type="ORF">HU200_041415</name>
</gene>
<dbReference type="CDD" id="cd23509">
    <property type="entry name" value="Gnk2-like"/>
    <property type="match status" value="2"/>
</dbReference>
<dbReference type="AlphaFoldDB" id="A0A835B7K1"/>
<keyword evidence="1" id="KW-0732">Signal</keyword>
<evidence type="ECO:0000256" key="1">
    <source>
        <dbReference type="ARBA" id="ARBA00022729"/>
    </source>
</evidence>
<feature type="domain" description="Gnk2-homologous" evidence="3">
    <location>
        <begin position="137"/>
        <end position="243"/>
    </location>
</feature>
<dbReference type="FunFam" id="3.30.430.20:FF:000024">
    <property type="entry name" value="L-type lectin-domain containing receptor kinase IX.1"/>
    <property type="match status" value="1"/>
</dbReference>
<dbReference type="PANTHER" id="PTHR32099:SF102">
    <property type="entry name" value="OS12G0608700 PROTEIN"/>
    <property type="match status" value="1"/>
</dbReference>
<keyword evidence="2" id="KW-0677">Repeat</keyword>
<keyword evidence="5" id="KW-1185">Reference proteome</keyword>
<sequence length="274" mass="28790">MASCLLLLIATAAAVVFLCAVASDQDDKTPDCSSADNYTADSQYKKNLDQLLAALPAAAGGNGWFYQGSAGAGADKVFGLIMCYADYNATACLDCLSRAPASITTVCPGSRNVRAMYDACVLRYSATPIPATADLSVLYHVVMTDHGVSVTTEGVRAAWGPLMSKLTDGVASSLLRLANSSTPYPSWQEMDGLAQCSRDLSASECSSCIKSYTNRLGELFPGNNTGGAIKGYSCYLRYQVGALEITLPPTTPAPPSPQPPSGKYLMLHACTFLS</sequence>
<feature type="domain" description="Gnk2-homologous" evidence="3">
    <location>
        <begin position="26"/>
        <end position="129"/>
    </location>
</feature>
<evidence type="ECO:0000313" key="4">
    <source>
        <dbReference type="EMBL" id="KAF8690080.1"/>
    </source>
</evidence>
<protein>
    <recommendedName>
        <fullName evidence="3">Gnk2-homologous domain-containing protein</fullName>
    </recommendedName>
</protein>
<dbReference type="Proteomes" id="UP000636709">
    <property type="component" value="Unassembled WGS sequence"/>
</dbReference>